<evidence type="ECO:0000313" key="2">
    <source>
        <dbReference type="Proteomes" id="UP000264208"/>
    </source>
</evidence>
<dbReference type="GeneID" id="41279328"/>
<protein>
    <recommendedName>
        <fullName evidence="3">ArnR1-like winged helix-turn-helix domain-containing protein</fullName>
    </recommendedName>
</protein>
<gene>
    <name evidence="1" type="ORF">MMKA1_09120</name>
</gene>
<organism evidence="1 2">
    <name type="scientific">Methanococcus maripaludis KA1</name>
    <dbReference type="NCBI Taxonomy" id="637914"/>
    <lineage>
        <taxon>Archaea</taxon>
        <taxon>Methanobacteriati</taxon>
        <taxon>Methanobacteriota</taxon>
        <taxon>Methanomada group</taxon>
        <taxon>Methanococci</taxon>
        <taxon>Methanococcales</taxon>
        <taxon>Methanococcaceae</taxon>
        <taxon>Methanococcus</taxon>
    </lineage>
</organism>
<dbReference type="AlphaFoldDB" id="A0A2Z5PDB6"/>
<dbReference type="GeneID" id="10982377"/>
<reference evidence="1 2" key="1">
    <citation type="submission" date="2009-06" db="EMBL/GenBank/DDBJ databases">
        <title>Molecular Evidence for Microbiologically Influenced Corrosion from genome of Methanogen.</title>
        <authorList>
            <person name="Ito N."/>
            <person name="Tsurumaru H."/>
            <person name="Shimizu A."/>
            <person name="Harada T."/>
            <person name="Hosoyama A."/>
            <person name="Horikawa H."/>
            <person name="Wakai S."/>
            <person name="Sasaki K."/>
            <person name="Nishijima K."/>
            <person name="Ataku H."/>
            <person name="Yamazaki J."/>
            <person name="Mise M."/>
            <person name="Yamazaki S."/>
            <person name="Tanikawa S."/>
            <person name="Harayama S."/>
            <person name="Fujita N."/>
        </authorList>
    </citation>
    <scope>NUCLEOTIDE SEQUENCE [LARGE SCALE GENOMIC DNA]</scope>
    <source>
        <strain evidence="2">KA1 ( NBRC 102054)</strain>
    </source>
</reference>
<dbReference type="RefSeq" id="WP_013999282.1">
    <property type="nucleotide sequence ID" value="NZ_AP011526.1"/>
</dbReference>
<name>A0A2Z5PDB6_METMI</name>
<dbReference type="Proteomes" id="UP000264208">
    <property type="component" value="Chromosome"/>
</dbReference>
<evidence type="ECO:0000313" key="1">
    <source>
        <dbReference type="EMBL" id="BAP61029.1"/>
    </source>
</evidence>
<dbReference type="SUPFAM" id="SSF46785">
    <property type="entry name" value="Winged helix' DNA-binding domain"/>
    <property type="match status" value="1"/>
</dbReference>
<dbReference type="EMBL" id="AP011526">
    <property type="protein sequence ID" value="BAP61029.1"/>
    <property type="molecule type" value="Genomic_DNA"/>
</dbReference>
<proteinExistence type="predicted"/>
<accession>A0A2Z5PDB6</accession>
<evidence type="ECO:0008006" key="3">
    <source>
        <dbReference type="Google" id="ProtNLM"/>
    </source>
</evidence>
<dbReference type="KEGG" id="mmak:MMKA1_09120"/>
<sequence length="88" mass="10322">MDEVIIRQNILKYLFEKKDFVKGRELTAISGLEKDDLRYLVHFLEVKGYLIVKSSSYGMSYYTKITKKGIDIIKNILVKKEDVPHILK</sequence>
<dbReference type="InterPro" id="IPR036390">
    <property type="entry name" value="WH_DNA-bd_sf"/>
</dbReference>